<feature type="compositionally biased region" description="Polar residues" evidence="1">
    <location>
        <begin position="392"/>
        <end position="402"/>
    </location>
</feature>
<feature type="region of interest" description="Disordered" evidence="1">
    <location>
        <begin position="566"/>
        <end position="593"/>
    </location>
</feature>
<feature type="compositionally biased region" description="Basic and acidic residues" evidence="1">
    <location>
        <begin position="206"/>
        <end position="217"/>
    </location>
</feature>
<reference evidence="2 3" key="1">
    <citation type="journal article" date="2023" name="Nucleic Acids Res.">
        <title>The hologenome of Daphnia magna reveals possible DNA methylation and microbiome-mediated evolution of the host genome.</title>
        <authorList>
            <person name="Chaturvedi A."/>
            <person name="Li X."/>
            <person name="Dhandapani V."/>
            <person name="Marshall H."/>
            <person name="Kissane S."/>
            <person name="Cuenca-Cambronero M."/>
            <person name="Asole G."/>
            <person name="Calvet F."/>
            <person name="Ruiz-Romero M."/>
            <person name="Marangio P."/>
            <person name="Guigo R."/>
            <person name="Rago D."/>
            <person name="Mirbahai L."/>
            <person name="Eastwood N."/>
            <person name="Colbourne J.K."/>
            <person name="Zhou J."/>
            <person name="Mallon E."/>
            <person name="Orsini L."/>
        </authorList>
    </citation>
    <scope>NUCLEOTIDE SEQUENCE [LARGE SCALE GENOMIC DNA]</scope>
    <source>
        <strain evidence="2">LRV0_1</strain>
    </source>
</reference>
<feature type="compositionally biased region" description="Basic residues" evidence="1">
    <location>
        <begin position="566"/>
        <end position="580"/>
    </location>
</feature>
<feature type="region of interest" description="Disordered" evidence="1">
    <location>
        <begin position="233"/>
        <end position="255"/>
    </location>
</feature>
<evidence type="ECO:0000256" key="1">
    <source>
        <dbReference type="SAM" id="MobiDB-lite"/>
    </source>
</evidence>
<gene>
    <name evidence="2" type="ORF">OUZ56_024630</name>
</gene>
<evidence type="ECO:0000313" key="2">
    <source>
        <dbReference type="EMBL" id="KAK4031104.1"/>
    </source>
</evidence>
<sequence length="593" mass="65617">MNDDVVIDGHKIVHYPVNKHFRPEITVTLADQETVAQPLDFDNLATETQFAPDTLQSGRTLETTAEAISRSASPVANPKVHPNYSQLRKLRSNAAYKAVAGLDTTSSRKTRASATSEVASGKRSPSFLARFAERISPAKSPPKVATKTISLASTVLVKNNHDKIFQTKASKLPSLIFAIKSLKERSGFPVGRPEGSDPDNSADTAHPTDESISRRPEPIVGVEETNELSEVLDVDPRGETQCTVEEDDRNGTTDIRADGDFHLVCETDLDLTTGTVSQHNRLAEREGYLGINPELWDYIQTQRGSILPSFARSGRPIHSLEDGIAGPSTNISGGHSQPHPIPTSQQTEQRTARKGDQTKALPNQNPIETTAITGYHGTDITVIRVTTTSTAAVENPSTTDTSTTHRRPPYSATKQSAYKSTQPFPRTTVQVDSRRCCEPRSPTSSVLAQSQASQLGNLRFQLPVSNNNMAYCTSPTRAATVRDLDDLKNNQHTFSRFNKAKNKPGEKVVDYALRLPEIFKRDSKLQAEVKYKEFKDFIELVAATRLYAPRIEALETDREKTVVHSIQRRVTRHQQGRAKRNQAYDNRQKRSSK</sequence>
<proteinExistence type="predicted"/>
<evidence type="ECO:0000313" key="3">
    <source>
        <dbReference type="Proteomes" id="UP001234178"/>
    </source>
</evidence>
<feature type="compositionally biased region" description="Polar residues" evidence="1">
    <location>
        <begin position="412"/>
        <end position="431"/>
    </location>
</feature>
<keyword evidence="3" id="KW-1185">Reference proteome</keyword>
<protein>
    <submittedName>
        <fullName evidence="2">Uncharacterized protein</fullName>
    </submittedName>
</protein>
<dbReference type="Proteomes" id="UP001234178">
    <property type="component" value="Unassembled WGS sequence"/>
</dbReference>
<feature type="region of interest" description="Disordered" evidence="1">
    <location>
        <begin position="392"/>
        <end position="433"/>
    </location>
</feature>
<dbReference type="EMBL" id="JAOYFB010000039">
    <property type="protein sequence ID" value="KAK4031104.1"/>
    <property type="molecule type" value="Genomic_DNA"/>
</dbReference>
<feature type="region of interest" description="Disordered" evidence="1">
    <location>
        <begin position="187"/>
        <end position="221"/>
    </location>
</feature>
<feature type="region of interest" description="Disordered" evidence="1">
    <location>
        <begin position="318"/>
        <end position="363"/>
    </location>
</feature>
<organism evidence="2 3">
    <name type="scientific">Daphnia magna</name>
    <dbReference type="NCBI Taxonomy" id="35525"/>
    <lineage>
        <taxon>Eukaryota</taxon>
        <taxon>Metazoa</taxon>
        <taxon>Ecdysozoa</taxon>
        <taxon>Arthropoda</taxon>
        <taxon>Crustacea</taxon>
        <taxon>Branchiopoda</taxon>
        <taxon>Diplostraca</taxon>
        <taxon>Cladocera</taxon>
        <taxon>Anomopoda</taxon>
        <taxon>Daphniidae</taxon>
        <taxon>Daphnia</taxon>
    </lineage>
</organism>
<name>A0ABR0B138_9CRUS</name>
<comment type="caution">
    <text evidence="2">The sequence shown here is derived from an EMBL/GenBank/DDBJ whole genome shotgun (WGS) entry which is preliminary data.</text>
</comment>
<accession>A0ABR0B138</accession>